<evidence type="ECO:0000313" key="7">
    <source>
        <dbReference type="EMBL" id="GGC99748.1"/>
    </source>
</evidence>
<dbReference type="GO" id="GO:0006614">
    <property type="term" value="P:SRP-dependent cotranslational protein targeting to membrane"/>
    <property type="evidence" value="ECO:0007669"/>
    <property type="project" value="InterPro"/>
</dbReference>
<evidence type="ECO:0000256" key="1">
    <source>
        <dbReference type="ARBA" id="ARBA00004515"/>
    </source>
</evidence>
<feature type="domain" description="SRP54-type proteins GTP-binding" evidence="6">
    <location>
        <begin position="195"/>
        <end position="384"/>
    </location>
</feature>
<proteinExistence type="predicted"/>
<dbReference type="RefSeq" id="WP_188159802.1">
    <property type="nucleotide sequence ID" value="NZ_BMGH01000001.1"/>
</dbReference>
<evidence type="ECO:0000259" key="6">
    <source>
        <dbReference type="SMART" id="SM00962"/>
    </source>
</evidence>
<dbReference type="SUPFAM" id="SSF52540">
    <property type="entry name" value="P-loop containing nucleoside triphosphate hydrolases"/>
    <property type="match status" value="1"/>
</dbReference>
<evidence type="ECO:0000256" key="3">
    <source>
        <dbReference type="ARBA" id="ARBA00023134"/>
    </source>
</evidence>
<keyword evidence="2" id="KW-0547">Nucleotide-binding</keyword>
<dbReference type="SMART" id="SM00382">
    <property type="entry name" value="AAA"/>
    <property type="match status" value="1"/>
</dbReference>
<dbReference type="EMBL" id="BMGH01000001">
    <property type="protein sequence ID" value="GGC99748.1"/>
    <property type="molecule type" value="Genomic_DNA"/>
</dbReference>
<comment type="caution">
    <text evidence="7">The sequence shown here is derived from an EMBL/GenBank/DDBJ whole genome shotgun (WGS) entry which is preliminary data.</text>
</comment>
<dbReference type="Gene3D" id="3.40.50.300">
    <property type="entry name" value="P-loop containing nucleotide triphosphate hydrolases"/>
    <property type="match status" value="1"/>
</dbReference>
<evidence type="ECO:0000256" key="4">
    <source>
        <dbReference type="SAM" id="MobiDB-lite"/>
    </source>
</evidence>
<feature type="compositionally biased region" description="Basic and acidic residues" evidence="4">
    <location>
        <begin position="61"/>
        <end position="78"/>
    </location>
</feature>
<dbReference type="Pfam" id="PF00448">
    <property type="entry name" value="SRP54"/>
    <property type="match status" value="1"/>
</dbReference>
<dbReference type="PANTHER" id="PTHR11564:SF5">
    <property type="entry name" value="SIGNAL RECOGNITION PARTICLE SUBUNIT SRP54"/>
    <property type="match status" value="1"/>
</dbReference>
<keyword evidence="8" id="KW-1185">Reference proteome</keyword>
<reference evidence="7" key="2">
    <citation type="submission" date="2020-09" db="EMBL/GenBank/DDBJ databases">
        <authorList>
            <person name="Sun Q."/>
            <person name="Zhou Y."/>
        </authorList>
    </citation>
    <scope>NUCLEOTIDE SEQUENCE</scope>
    <source>
        <strain evidence="7">CGMCC 1.12921</strain>
    </source>
</reference>
<dbReference type="InterPro" id="IPR027417">
    <property type="entry name" value="P-loop_NTPase"/>
</dbReference>
<organism evidence="7 8">
    <name type="scientific">Aquisalinus flavus</name>
    <dbReference type="NCBI Taxonomy" id="1526572"/>
    <lineage>
        <taxon>Bacteria</taxon>
        <taxon>Pseudomonadati</taxon>
        <taxon>Pseudomonadota</taxon>
        <taxon>Alphaproteobacteria</taxon>
        <taxon>Parvularculales</taxon>
        <taxon>Parvularculaceae</taxon>
        <taxon>Aquisalinus</taxon>
    </lineage>
</organism>
<accession>A0A8J2V3V8</accession>
<dbReference type="InterPro" id="IPR003593">
    <property type="entry name" value="AAA+_ATPase"/>
</dbReference>
<comment type="subcellular location">
    <subcellularLocation>
        <location evidence="1">Cell inner membrane</location>
        <topology evidence="1">Peripheral membrane protein</topology>
        <orientation evidence="1">Cytoplasmic side</orientation>
    </subcellularLocation>
</comment>
<evidence type="ECO:0008006" key="9">
    <source>
        <dbReference type="Google" id="ProtNLM"/>
    </source>
</evidence>
<evidence type="ECO:0000256" key="2">
    <source>
        <dbReference type="ARBA" id="ARBA00022741"/>
    </source>
</evidence>
<gene>
    <name evidence="7" type="ORF">GCM10011342_05970</name>
</gene>
<dbReference type="AlphaFoldDB" id="A0A8J2V3V8"/>
<sequence length="394" mass="42209">MSFETFSAPTLNEAKAAMRAKLGEGAVILATRKRQDGMVELRAIRKGMPLFDGEGPASPAPKREGPRNETSREAEKSRPASGLAARTAKRPDDEKRSTPREGTGLHNKIERSAGESALSALKGDFSLKLGGRGGDPDDPFQREIAQALQHHGISQKLIKALANEARSAHARDLTGMLEHAFARVLNYAPLTLTAGAPVMLVGQTGAGKTSSAAKLAARAAAEGDKAAFLCADVGRAGALDQMTTYASALDTRYWPIEDPQDVENVLREENPREILILDTPGVSPFAPADIAAMRAFRDSLDAEPVLVLPASGDMYEHIDWANAFREIGVRRCIITKFDTSRRVGAALSAAYEGNLALAHFSEAPFIADGLIDASPAYLARRLVIENPARIADTF</sequence>
<dbReference type="InterPro" id="IPR022941">
    <property type="entry name" value="SRP54"/>
</dbReference>
<dbReference type="InterPro" id="IPR000897">
    <property type="entry name" value="SRP54_GTPase_dom"/>
</dbReference>
<dbReference type="PANTHER" id="PTHR11564">
    <property type="entry name" value="SIGNAL RECOGNITION PARTICLE 54K PROTEIN SRP54"/>
    <property type="match status" value="1"/>
</dbReference>
<dbReference type="SMART" id="SM00962">
    <property type="entry name" value="SRP54"/>
    <property type="match status" value="1"/>
</dbReference>
<evidence type="ECO:0000259" key="5">
    <source>
        <dbReference type="SMART" id="SM00382"/>
    </source>
</evidence>
<keyword evidence="3" id="KW-0342">GTP-binding</keyword>
<dbReference type="GO" id="GO:0005886">
    <property type="term" value="C:plasma membrane"/>
    <property type="evidence" value="ECO:0007669"/>
    <property type="project" value="UniProtKB-SubCell"/>
</dbReference>
<feature type="compositionally biased region" description="Basic and acidic residues" evidence="4">
    <location>
        <begin position="89"/>
        <end position="99"/>
    </location>
</feature>
<dbReference type="GO" id="GO:0048500">
    <property type="term" value="C:signal recognition particle"/>
    <property type="evidence" value="ECO:0007669"/>
    <property type="project" value="InterPro"/>
</dbReference>
<dbReference type="GO" id="GO:0003924">
    <property type="term" value="F:GTPase activity"/>
    <property type="evidence" value="ECO:0007669"/>
    <property type="project" value="InterPro"/>
</dbReference>
<feature type="region of interest" description="Disordered" evidence="4">
    <location>
        <begin position="49"/>
        <end position="113"/>
    </location>
</feature>
<dbReference type="Proteomes" id="UP000613582">
    <property type="component" value="Unassembled WGS sequence"/>
</dbReference>
<evidence type="ECO:0000313" key="8">
    <source>
        <dbReference type="Proteomes" id="UP000613582"/>
    </source>
</evidence>
<feature type="domain" description="AAA+ ATPase" evidence="5">
    <location>
        <begin position="194"/>
        <end position="312"/>
    </location>
</feature>
<name>A0A8J2V3V8_9PROT</name>
<protein>
    <recommendedName>
        <fullName evidence="9">Flagellar biosynthesis protein FlhF</fullName>
    </recommendedName>
</protein>
<reference evidence="7" key="1">
    <citation type="journal article" date="2014" name="Int. J. Syst. Evol. Microbiol.">
        <title>Complete genome sequence of Corynebacterium casei LMG S-19264T (=DSM 44701T), isolated from a smear-ripened cheese.</title>
        <authorList>
            <consortium name="US DOE Joint Genome Institute (JGI-PGF)"/>
            <person name="Walter F."/>
            <person name="Albersmeier A."/>
            <person name="Kalinowski J."/>
            <person name="Ruckert C."/>
        </authorList>
    </citation>
    <scope>NUCLEOTIDE SEQUENCE</scope>
    <source>
        <strain evidence="7">CGMCC 1.12921</strain>
    </source>
</reference>
<dbReference type="GO" id="GO:0005525">
    <property type="term" value="F:GTP binding"/>
    <property type="evidence" value="ECO:0007669"/>
    <property type="project" value="UniProtKB-KW"/>
</dbReference>